<dbReference type="Gene3D" id="3.30.70.330">
    <property type="match status" value="1"/>
</dbReference>
<dbReference type="PROSITE" id="PS50102">
    <property type="entry name" value="RRM"/>
    <property type="match status" value="1"/>
</dbReference>
<dbReference type="PANTHER" id="PTHR48024:SF17">
    <property type="entry name" value="OS02G0602600 PROTEIN"/>
    <property type="match status" value="1"/>
</dbReference>
<organism evidence="5 6">
    <name type="scientific">Eleusine coracana subsp. coracana</name>
    <dbReference type="NCBI Taxonomy" id="191504"/>
    <lineage>
        <taxon>Eukaryota</taxon>
        <taxon>Viridiplantae</taxon>
        <taxon>Streptophyta</taxon>
        <taxon>Embryophyta</taxon>
        <taxon>Tracheophyta</taxon>
        <taxon>Spermatophyta</taxon>
        <taxon>Magnoliopsida</taxon>
        <taxon>Liliopsida</taxon>
        <taxon>Poales</taxon>
        <taxon>Poaceae</taxon>
        <taxon>PACMAD clade</taxon>
        <taxon>Chloridoideae</taxon>
        <taxon>Cynodonteae</taxon>
        <taxon>Eleusininae</taxon>
        <taxon>Eleusine</taxon>
    </lineage>
</organism>
<evidence type="ECO:0000259" key="4">
    <source>
        <dbReference type="PROSITE" id="PS50102"/>
    </source>
</evidence>
<dbReference type="Proteomes" id="UP001054889">
    <property type="component" value="Unassembled WGS sequence"/>
</dbReference>
<dbReference type="InterPro" id="IPR000504">
    <property type="entry name" value="RRM_dom"/>
</dbReference>
<feature type="compositionally biased region" description="Low complexity" evidence="3">
    <location>
        <begin position="44"/>
        <end position="58"/>
    </location>
</feature>
<dbReference type="PANTHER" id="PTHR48024">
    <property type="entry name" value="GEO13361P1-RELATED"/>
    <property type="match status" value="1"/>
</dbReference>
<dbReference type="Pfam" id="PF00076">
    <property type="entry name" value="RRM_1"/>
    <property type="match status" value="1"/>
</dbReference>
<comment type="caution">
    <text evidence="5">The sequence shown here is derived from an EMBL/GenBank/DDBJ whole genome shotgun (WGS) entry which is preliminary data.</text>
</comment>
<feature type="domain" description="RRM" evidence="4">
    <location>
        <begin position="87"/>
        <end position="167"/>
    </location>
</feature>
<evidence type="ECO:0000256" key="1">
    <source>
        <dbReference type="ARBA" id="ARBA00022884"/>
    </source>
</evidence>
<dbReference type="InterPro" id="IPR035979">
    <property type="entry name" value="RBD_domain_sf"/>
</dbReference>
<proteinExistence type="predicted"/>
<dbReference type="SMART" id="SM00360">
    <property type="entry name" value="RRM"/>
    <property type="match status" value="1"/>
</dbReference>
<dbReference type="AlphaFoldDB" id="A0AAV5EG13"/>
<accession>A0AAV5EG13</accession>
<sequence>MVSVHLRQRLETQAEAIVKRGAEGQRSGARKQETTKAIANCHDATPSRTAPTAAAAGTDSSRSKRVGGCPVACQFASLGRAAPSSQRKLFVTNVPERAAHDELRGFFSRFGEVDKGADPATGLFRGYAIFLYKTTGGLKKALEEPNKVFDGCELLCRRALRVSKWKHYTGVAADTGGHSNDAAVAASSPALQTKDLALASEKPMLSSNPPVGLTAAPPPLFRQNAAAGGAGILGACPSATAVSSSLPRQNASSAQPSCSGAAFDHVELSTTAKASGLHSVPATIGASNSVSSPQFQGSAALTSAGCLPWVFELHCHRPI</sequence>
<evidence type="ECO:0000313" key="5">
    <source>
        <dbReference type="EMBL" id="GJN21502.1"/>
    </source>
</evidence>
<protein>
    <recommendedName>
        <fullName evidence="4">RRM domain-containing protein</fullName>
    </recommendedName>
</protein>
<dbReference type="GO" id="GO:0005634">
    <property type="term" value="C:nucleus"/>
    <property type="evidence" value="ECO:0007669"/>
    <property type="project" value="TreeGrafter"/>
</dbReference>
<reference evidence="5" key="1">
    <citation type="journal article" date="2018" name="DNA Res.">
        <title>Multiple hybrid de novo genome assembly of finger millet, an orphan allotetraploid crop.</title>
        <authorList>
            <person name="Hatakeyama M."/>
            <person name="Aluri S."/>
            <person name="Balachadran M.T."/>
            <person name="Sivarajan S.R."/>
            <person name="Patrignani A."/>
            <person name="Gruter S."/>
            <person name="Poveda L."/>
            <person name="Shimizu-Inatsugi R."/>
            <person name="Baeten J."/>
            <person name="Francoijs K.J."/>
            <person name="Nataraja K.N."/>
            <person name="Reddy Y.A.N."/>
            <person name="Phadnis S."/>
            <person name="Ravikumar R.L."/>
            <person name="Schlapbach R."/>
            <person name="Sreeman S.M."/>
            <person name="Shimizu K.K."/>
        </authorList>
    </citation>
    <scope>NUCLEOTIDE SEQUENCE</scope>
</reference>
<reference evidence="5" key="2">
    <citation type="submission" date="2021-12" db="EMBL/GenBank/DDBJ databases">
        <title>Resequencing data analysis of finger millet.</title>
        <authorList>
            <person name="Hatakeyama M."/>
            <person name="Aluri S."/>
            <person name="Balachadran M.T."/>
            <person name="Sivarajan S.R."/>
            <person name="Poveda L."/>
            <person name="Shimizu-Inatsugi R."/>
            <person name="Schlapbach R."/>
            <person name="Sreeman S.M."/>
            <person name="Shimizu K.K."/>
        </authorList>
    </citation>
    <scope>NUCLEOTIDE SEQUENCE</scope>
</reference>
<keyword evidence="1 2" id="KW-0694">RNA-binding</keyword>
<dbReference type="SUPFAM" id="SSF54928">
    <property type="entry name" value="RNA-binding domain, RBD"/>
    <property type="match status" value="1"/>
</dbReference>
<evidence type="ECO:0000256" key="2">
    <source>
        <dbReference type="PROSITE-ProRule" id="PRU00176"/>
    </source>
</evidence>
<keyword evidence="6" id="KW-1185">Reference proteome</keyword>
<dbReference type="InterPro" id="IPR050886">
    <property type="entry name" value="RNA-binding_reg"/>
</dbReference>
<dbReference type="EMBL" id="BQKI01000075">
    <property type="protein sequence ID" value="GJN21502.1"/>
    <property type="molecule type" value="Genomic_DNA"/>
</dbReference>
<dbReference type="GO" id="GO:0003723">
    <property type="term" value="F:RNA binding"/>
    <property type="evidence" value="ECO:0007669"/>
    <property type="project" value="UniProtKB-UniRule"/>
</dbReference>
<name>A0AAV5EG13_ELECO</name>
<evidence type="ECO:0000313" key="6">
    <source>
        <dbReference type="Proteomes" id="UP001054889"/>
    </source>
</evidence>
<gene>
    <name evidence="5" type="primary">gb08984</name>
    <name evidence="5" type="ORF">PR202_gb08984</name>
</gene>
<feature type="region of interest" description="Disordered" evidence="3">
    <location>
        <begin position="42"/>
        <end position="66"/>
    </location>
</feature>
<evidence type="ECO:0000256" key="3">
    <source>
        <dbReference type="SAM" id="MobiDB-lite"/>
    </source>
</evidence>
<dbReference type="InterPro" id="IPR012677">
    <property type="entry name" value="Nucleotide-bd_a/b_plait_sf"/>
</dbReference>